<evidence type="ECO:0000313" key="5">
    <source>
        <dbReference type="Proteomes" id="UP000245609"/>
    </source>
</evidence>
<keyword evidence="5" id="KW-1185">Reference proteome</keyword>
<dbReference type="PANTHER" id="PTHR15114">
    <property type="entry name" value="REPLICATION PROTEIN A3"/>
    <property type="match status" value="1"/>
</dbReference>
<gene>
    <name evidence="4" type="ORF">BB560_001351</name>
</gene>
<dbReference type="OrthoDB" id="188186at2759"/>
<dbReference type="Pfam" id="PF08661">
    <property type="entry name" value="Rep_fac-A_3"/>
    <property type="match status" value="1"/>
</dbReference>
<dbReference type="PANTHER" id="PTHR15114:SF1">
    <property type="entry name" value="REPLICATION PROTEIN A 14 KDA SUBUNIT"/>
    <property type="match status" value="1"/>
</dbReference>
<dbReference type="EMBL" id="MBFS01000155">
    <property type="protein sequence ID" value="PVV04150.1"/>
    <property type="molecule type" value="Genomic_DNA"/>
</dbReference>
<dbReference type="InterPro" id="IPR012340">
    <property type="entry name" value="NA-bd_OB-fold"/>
</dbReference>
<dbReference type="InterPro" id="IPR013970">
    <property type="entry name" value="Rfa2"/>
</dbReference>
<protein>
    <recommendedName>
        <fullName evidence="6">Replication factor A protein 3</fullName>
    </recommendedName>
</protein>
<dbReference type="GO" id="GO:0003697">
    <property type="term" value="F:single-stranded DNA binding"/>
    <property type="evidence" value="ECO:0007669"/>
    <property type="project" value="TreeGrafter"/>
</dbReference>
<dbReference type="AlphaFoldDB" id="A0A2T9ZHW1"/>
<dbReference type="GO" id="GO:0006260">
    <property type="term" value="P:DNA replication"/>
    <property type="evidence" value="ECO:0007669"/>
    <property type="project" value="InterPro"/>
</dbReference>
<evidence type="ECO:0000313" key="4">
    <source>
        <dbReference type="EMBL" id="PVV04150.1"/>
    </source>
</evidence>
<dbReference type="GO" id="GO:0005662">
    <property type="term" value="C:DNA replication factor A complex"/>
    <property type="evidence" value="ECO:0007669"/>
    <property type="project" value="TreeGrafter"/>
</dbReference>
<comment type="similarity">
    <text evidence="2">Belongs to the replication factor A protein 3 family.</text>
</comment>
<evidence type="ECO:0000256" key="1">
    <source>
        <dbReference type="ARBA" id="ARBA00004123"/>
    </source>
</evidence>
<dbReference type="CDD" id="cd04479">
    <property type="entry name" value="RPA3"/>
    <property type="match status" value="1"/>
</dbReference>
<comment type="subcellular location">
    <subcellularLocation>
        <location evidence="1">Nucleus</location>
    </subcellularLocation>
</comment>
<dbReference type="Gene3D" id="2.40.50.140">
    <property type="entry name" value="Nucleic acid-binding proteins"/>
    <property type="match status" value="1"/>
</dbReference>
<comment type="caution">
    <text evidence="4">The sequence shown here is derived from an EMBL/GenBank/DDBJ whole genome shotgun (WGS) entry which is preliminary data.</text>
</comment>
<dbReference type="GO" id="GO:0006284">
    <property type="term" value="P:base-excision repair"/>
    <property type="evidence" value="ECO:0007669"/>
    <property type="project" value="TreeGrafter"/>
</dbReference>
<evidence type="ECO:0008006" key="6">
    <source>
        <dbReference type="Google" id="ProtNLM"/>
    </source>
</evidence>
<evidence type="ECO:0000256" key="3">
    <source>
        <dbReference type="ARBA" id="ARBA00023242"/>
    </source>
</evidence>
<proteinExistence type="inferred from homology"/>
<sequence>MEKPTPRINSSLLPKYVDTTVRIVGKVQEHRGTSVILQASDKKPVTVELSPDCQIASEYVEIIGKVQNDLKVSGYSSIPLSENFDLDAYNGLVLASNSNPTIFT</sequence>
<accession>A0A2T9ZHW1</accession>
<dbReference type="GO" id="GO:0003684">
    <property type="term" value="F:damaged DNA binding"/>
    <property type="evidence" value="ECO:0007669"/>
    <property type="project" value="TreeGrafter"/>
</dbReference>
<organism evidence="4 5">
    <name type="scientific">Smittium megazygosporum</name>
    <dbReference type="NCBI Taxonomy" id="133381"/>
    <lineage>
        <taxon>Eukaryota</taxon>
        <taxon>Fungi</taxon>
        <taxon>Fungi incertae sedis</taxon>
        <taxon>Zoopagomycota</taxon>
        <taxon>Kickxellomycotina</taxon>
        <taxon>Harpellomycetes</taxon>
        <taxon>Harpellales</taxon>
        <taxon>Legeriomycetaceae</taxon>
        <taxon>Smittium</taxon>
    </lineage>
</organism>
<name>A0A2T9ZHW1_9FUNG</name>
<dbReference type="GO" id="GO:0035861">
    <property type="term" value="C:site of double-strand break"/>
    <property type="evidence" value="ECO:0007669"/>
    <property type="project" value="TreeGrafter"/>
</dbReference>
<keyword evidence="3" id="KW-0539">Nucleus</keyword>
<evidence type="ECO:0000256" key="2">
    <source>
        <dbReference type="ARBA" id="ARBA00009761"/>
    </source>
</evidence>
<dbReference type="Proteomes" id="UP000245609">
    <property type="component" value="Unassembled WGS sequence"/>
</dbReference>
<dbReference type="GO" id="GO:0006298">
    <property type="term" value="P:mismatch repair"/>
    <property type="evidence" value="ECO:0007669"/>
    <property type="project" value="TreeGrafter"/>
</dbReference>
<dbReference type="STRING" id="133381.A0A2T9ZHW1"/>
<dbReference type="SUPFAM" id="SSF50249">
    <property type="entry name" value="Nucleic acid-binding proteins"/>
    <property type="match status" value="1"/>
</dbReference>
<reference evidence="4 5" key="1">
    <citation type="journal article" date="2018" name="MBio">
        <title>Comparative Genomics Reveals the Core Gene Toolbox for the Fungus-Insect Symbiosis.</title>
        <authorList>
            <person name="Wang Y."/>
            <person name="Stata M."/>
            <person name="Wang W."/>
            <person name="Stajich J.E."/>
            <person name="White M.M."/>
            <person name="Moncalvo J.M."/>
        </authorList>
    </citation>
    <scope>NUCLEOTIDE SEQUENCE [LARGE SCALE GENOMIC DNA]</scope>
    <source>
        <strain evidence="4 5">SC-DP-2</strain>
    </source>
</reference>
<dbReference type="GO" id="GO:0000724">
    <property type="term" value="P:double-strand break repair via homologous recombination"/>
    <property type="evidence" value="ECO:0007669"/>
    <property type="project" value="TreeGrafter"/>
</dbReference>
<dbReference type="GO" id="GO:0006289">
    <property type="term" value="P:nucleotide-excision repair"/>
    <property type="evidence" value="ECO:0007669"/>
    <property type="project" value="TreeGrafter"/>
</dbReference>